<evidence type="ECO:0000313" key="2">
    <source>
        <dbReference type="EMBL" id="KFN92962.1"/>
    </source>
</evidence>
<sequence>MDAKTKVAAGILILLTVFFCTLIFAIYGRSYCSLFTP</sequence>
<name>A0A091C9I9_9ENTE</name>
<dbReference type="Proteomes" id="UP000029380">
    <property type="component" value="Unassembled WGS sequence"/>
</dbReference>
<proteinExistence type="predicted"/>
<keyword evidence="1" id="KW-0472">Membrane</keyword>
<comment type="caution">
    <text evidence="2">The sequence shown here is derived from an EMBL/GenBank/DDBJ whole genome shotgun (WGS) entry which is preliminary data.</text>
</comment>
<feature type="transmembrane region" description="Helical" evidence="1">
    <location>
        <begin position="7"/>
        <end position="27"/>
    </location>
</feature>
<keyword evidence="1" id="KW-0812">Transmembrane</keyword>
<dbReference type="EMBL" id="JPVU01000069">
    <property type="protein sequence ID" value="KFN92962.1"/>
    <property type="molecule type" value="Genomic_DNA"/>
</dbReference>
<dbReference type="AlphaFoldDB" id="A0A091C9I9"/>
<dbReference type="PATRIC" id="fig|1302649.3.peg.658"/>
<protein>
    <submittedName>
        <fullName evidence="2">Uncharacterized protein</fullName>
    </submittedName>
</protein>
<accession>A0A091C9I9</accession>
<evidence type="ECO:0000256" key="1">
    <source>
        <dbReference type="SAM" id="Phobius"/>
    </source>
</evidence>
<keyword evidence="1" id="KW-1133">Transmembrane helix</keyword>
<gene>
    <name evidence="2" type="ORF">TMUPMC115_0652</name>
</gene>
<reference evidence="2 3" key="1">
    <citation type="submission" date="2014-08" db="EMBL/GenBank/DDBJ databases">
        <title>Genome sequence of Tetragenococcus muriaticus.</title>
        <authorList>
            <person name="Chuea-nongthon C."/>
            <person name="Rodtong S."/>
            <person name="Yongsawatdigul J."/>
            <person name="Steele J.L."/>
            <person name="Liu X.-y."/>
            <person name="Speers J."/>
            <person name="Glasner J.D."/>
            <person name="Neeno-Eckwall E.C."/>
        </authorList>
    </citation>
    <scope>NUCLEOTIDE SEQUENCE [LARGE SCALE GENOMIC DNA]</scope>
    <source>
        <strain evidence="2 3">PMC-11-5</strain>
    </source>
</reference>
<organism evidence="2 3">
    <name type="scientific">Tetragenococcus muriaticus PMC-11-5</name>
    <dbReference type="NCBI Taxonomy" id="1302649"/>
    <lineage>
        <taxon>Bacteria</taxon>
        <taxon>Bacillati</taxon>
        <taxon>Bacillota</taxon>
        <taxon>Bacilli</taxon>
        <taxon>Lactobacillales</taxon>
        <taxon>Enterococcaceae</taxon>
        <taxon>Tetragenococcus</taxon>
    </lineage>
</organism>
<evidence type="ECO:0000313" key="3">
    <source>
        <dbReference type="Proteomes" id="UP000029380"/>
    </source>
</evidence>